<evidence type="ECO:0000256" key="2">
    <source>
        <dbReference type="RuleBase" id="RU003750"/>
    </source>
</evidence>
<organism evidence="5 6">
    <name type="scientific">Nocardiopsis composta</name>
    <dbReference type="NCBI Taxonomy" id="157465"/>
    <lineage>
        <taxon>Bacteria</taxon>
        <taxon>Bacillati</taxon>
        <taxon>Actinomycetota</taxon>
        <taxon>Actinomycetes</taxon>
        <taxon>Streptosporangiales</taxon>
        <taxon>Nocardiopsidaceae</taxon>
        <taxon>Nocardiopsis</taxon>
    </lineage>
</organism>
<protein>
    <submittedName>
        <fullName evidence="5">Phosphatidylglycerophosphate synthase</fullName>
    </submittedName>
</protein>
<evidence type="ECO:0000313" key="6">
    <source>
        <dbReference type="Proteomes" id="UP000572635"/>
    </source>
</evidence>
<evidence type="ECO:0000313" key="5">
    <source>
        <dbReference type="EMBL" id="MBB5433847.1"/>
    </source>
</evidence>
<sequence length="337" mass="33022">MRPVSGAAAAPAGGAAPARAARRRVSGGGAPCAGLGPAAGAAAQPVLLGLVCAAAGLGVVGWLAGLGYAAALCALLAAAVHRSGAHPLTPADKVTLARAVLVGGVAALVADRALDGTAGTDGPAAVAIALLATVGLVLDGVDGRVARRTGTSSPRGARFDMEVDAFLILVLSVHAALFLGPWVPAIGAMRYAFAAAVRVLPRLRGELPPSPARKAVAVLQAVALIAVAPDLLPRPAAAAVAGLALALLAWSFGRDVRRLWRTGAPGGARPPERNGTPPEAPDSASPAVRGGVPPAARNSAPPRARSGASPRARSGGRPEADRIGTAPPARGPGGRPA</sequence>
<gene>
    <name evidence="5" type="ORF">HDA36_003931</name>
</gene>
<keyword evidence="4" id="KW-1133">Transmembrane helix</keyword>
<dbReference type="GO" id="GO:0016020">
    <property type="term" value="C:membrane"/>
    <property type="evidence" value="ECO:0007669"/>
    <property type="project" value="InterPro"/>
</dbReference>
<dbReference type="EMBL" id="JACHDB010000001">
    <property type="protein sequence ID" value="MBB5433847.1"/>
    <property type="molecule type" value="Genomic_DNA"/>
</dbReference>
<dbReference type="GO" id="GO:0016780">
    <property type="term" value="F:phosphotransferase activity, for other substituted phosphate groups"/>
    <property type="evidence" value="ECO:0007669"/>
    <property type="project" value="InterPro"/>
</dbReference>
<feature type="transmembrane region" description="Helical" evidence="4">
    <location>
        <begin position="235"/>
        <end position="253"/>
    </location>
</feature>
<keyword evidence="4" id="KW-0472">Membrane</keyword>
<name>A0A7W8QNQ6_9ACTN</name>
<evidence type="ECO:0000256" key="3">
    <source>
        <dbReference type="SAM" id="MobiDB-lite"/>
    </source>
</evidence>
<feature type="transmembrane region" description="Helical" evidence="4">
    <location>
        <begin position="122"/>
        <end position="138"/>
    </location>
</feature>
<dbReference type="Gene3D" id="1.20.120.1760">
    <property type="match status" value="1"/>
</dbReference>
<dbReference type="RefSeq" id="WP_184393961.1">
    <property type="nucleotide sequence ID" value="NZ_JACHDB010000001.1"/>
</dbReference>
<keyword evidence="6" id="KW-1185">Reference proteome</keyword>
<feature type="region of interest" description="Disordered" evidence="3">
    <location>
        <begin position="263"/>
        <end position="337"/>
    </location>
</feature>
<evidence type="ECO:0000256" key="4">
    <source>
        <dbReference type="SAM" id="Phobius"/>
    </source>
</evidence>
<dbReference type="AlphaFoldDB" id="A0A7W8QNQ6"/>
<dbReference type="Pfam" id="PF01066">
    <property type="entry name" value="CDP-OH_P_transf"/>
    <property type="match status" value="1"/>
</dbReference>
<comment type="caution">
    <text evidence="5">The sequence shown here is derived from an EMBL/GenBank/DDBJ whole genome shotgun (WGS) entry which is preliminary data.</text>
</comment>
<comment type="similarity">
    <text evidence="2">Belongs to the CDP-alcohol phosphatidyltransferase class-I family.</text>
</comment>
<evidence type="ECO:0000256" key="1">
    <source>
        <dbReference type="ARBA" id="ARBA00022679"/>
    </source>
</evidence>
<feature type="transmembrane region" description="Helical" evidence="4">
    <location>
        <begin position="46"/>
        <end position="79"/>
    </location>
</feature>
<keyword evidence="4" id="KW-0812">Transmembrane</keyword>
<accession>A0A7W8QNQ6</accession>
<reference evidence="5 6" key="1">
    <citation type="submission" date="2020-08" db="EMBL/GenBank/DDBJ databases">
        <title>Sequencing the genomes of 1000 actinobacteria strains.</title>
        <authorList>
            <person name="Klenk H.-P."/>
        </authorList>
    </citation>
    <scope>NUCLEOTIDE SEQUENCE [LARGE SCALE GENOMIC DNA]</scope>
    <source>
        <strain evidence="5 6">DSM 44551</strain>
    </source>
</reference>
<dbReference type="InterPro" id="IPR000462">
    <property type="entry name" value="CDP-OH_P_trans"/>
</dbReference>
<dbReference type="GO" id="GO:0008654">
    <property type="term" value="P:phospholipid biosynthetic process"/>
    <property type="evidence" value="ECO:0007669"/>
    <property type="project" value="InterPro"/>
</dbReference>
<proteinExistence type="inferred from homology"/>
<dbReference type="InterPro" id="IPR048254">
    <property type="entry name" value="CDP_ALCOHOL_P_TRANSF_CS"/>
</dbReference>
<dbReference type="InterPro" id="IPR043130">
    <property type="entry name" value="CDP-OH_PTrfase_TM_dom"/>
</dbReference>
<feature type="compositionally biased region" description="Low complexity" evidence="3">
    <location>
        <begin position="293"/>
        <end position="315"/>
    </location>
</feature>
<dbReference type="Proteomes" id="UP000572635">
    <property type="component" value="Unassembled WGS sequence"/>
</dbReference>
<keyword evidence="1 2" id="KW-0808">Transferase</keyword>
<dbReference type="PROSITE" id="PS00379">
    <property type="entry name" value="CDP_ALCOHOL_P_TRANSF"/>
    <property type="match status" value="1"/>
</dbReference>